<feature type="domain" description="Reverse transcriptase" evidence="3">
    <location>
        <begin position="426"/>
        <end position="704"/>
    </location>
</feature>
<dbReference type="GO" id="GO:0004674">
    <property type="term" value="F:protein serine/threonine kinase activity"/>
    <property type="evidence" value="ECO:0007669"/>
    <property type="project" value="TreeGrafter"/>
</dbReference>
<evidence type="ECO:0000313" key="7">
    <source>
        <dbReference type="Proteomes" id="UP001152797"/>
    </source>
</evidence>
<dbReference type="InterPro" id="IPR043128">
    <property type="entry name" value="Rev_trsase/Diguanyl_cyclase"/>
</dbReference>
<dbReference type="InterPro" id="IPR000719">
    <property type="entry name" value="Prot_kinase_dom"/>
</dbReference>
<dbReference type="InterPro" id="IPR000477">
    <property type="entry name" value="RT_dom"/>
</dbReference>
<dbReference type="SMART" id="SM00220">
    <property type="entry name" value="S_TKc"/>
    <property type="match status" value="1"/>
</dbReference>
<evidence type="ECO:0000313" key="4">
    <source>
        <dbReference type="EMBL" id="CAI3984297.1"/>
    </source>
</evidence>
<gene>
    <name evidence="4" type="ORF">C1SCF055_LOCUS11840</name>
</gene>
<dbReference type="Gene3D" id="1.10.510.10">
    <property type="entry name" value="Transferase(Phosphotransferase) domain 1"/>
    <property type="match status" value="1"/>
</dbReference>
<dbReference type="InterPro" id="IPR011009">
    <property type="entry name" value="Kinase-like_dom_sf"/>
</dbReference>
<reference evidence="5" key="2">
    <citation type="submission" date="2024-04" db="EMBL/GenBank/DDBJ databases">
        <authorList>
            <person name="Chen Y."/>
            <person name="Shah S."/>
            <person name="Dougan E. K."/>
            <person name="Thang M."/>
            <person name="Chan C."/>
        </authorList>
    </citation>
    <scope>NUCLEOTIDE SEQUENCE [LARGE SCALE GENOMIC DNA]</scope>
</reference>
<dbReference type="GO" id="GO:0005634">
    <property type="term" value="C:nucleus"/>
    <property type="evidence" value="ECO:0007669"/>
    <property type="project" value="TreeGrafter"/>
</dbReference>
<reference evidence="4" key="1">
    <citation type="submission" date="2022-10" db="EMBL/GenBank/DDBJ databases">
        <authorList>
            <person name="Chen Y."/>
            <person name="Dougan E. K."/>
            <person name="Chan C."/>
            <person name="Rhodes N."/>
            <person name="Thang M."/>
        </authorList>
    </citation>
    <scope>NUCLEOTIDE SEQUENCE</scope>
</reference>
<evidence type="ECO:0000256" key="1">
    <source>
        <dbReference type="SAM" id="MobiDB-lite"/>
    </source>
</evidence>
<dbReference type="EMBL" id="CAMXCT030000879">
    <property type="protein sequence ID" value="CAL4771609.1"/>
    <property type="molecule type" value="Genomic_DNA"/>
</dbReference>
<accession>A0A9P1C3Z3</accession>
<feature type="domain" description="Protein kinase" evidence="2">
    <location>
        <begin position="999"/>
        <end position="1179"/>
    </location>
</feature>
<evidence type="ECO:0000259" key="3">
    <source>
        <dbReference type="PROSITE" id="PS50878"/>
    </source>
</evidence>
<dbReference type="InterPro" id="IPR043502">
    <property type="entry name" value="DNA/RNA_pol_sf"/>
</dbReference>
<keyword evidence="7" id="KW-1185">Reference proteome</keyword>
<name>A0A9P1C3Z3_9DINO</name>
<evidence type="ECO:0000259" key="2">
    <source>
        <dbReference type="PROSITE" id="PS50011"/>
    </source>
</evidence>
<dbReference type="Pfam" id="PF00069">
    <property type="entry name" value="Pkinase"/>
    <property type="match status" value="1"/>
</dbReference>
<dbReference type="SUPFAM" id="SSF56672">
    <property type="entry name" value="DNA/RNA polymerases"/>
    <property type="match status" value="1"/>
</dbReference>
<proteinExistence type="predicted"/>
<organism evidence="4">
    <name type="scientific">Cladocopium goreaui</name>
    <dbReference type="NCBI Taxonomy" id="2562237"/>
    <lineage>
        <taxon>Eukaryota</taxon>
        <taxon>Sar</taxon>
        <taxon>Alveolata</taxon>
        <taxon>Dinophyceae</taxon>
        <taxon>Suessiales</taxon>
        <taxon>Symbiodiniaceae</taxon>
        <taxon>Cladocopium</taxon>
    </lineage>
</organism>
<keyword evidence="6" id="KW-0808">Transferase</keyword>
<dbReference type="Gene3D" id="3.30.70.270">
    <property type="match status" value="1"/>
</dbReference>
<dbReference type="SUPFAM" id="SSF56112">
    <property type="entry name" value="Protein kinase-like (PK-like)"/>
    <property type="match status" value="1"/>
</dbReference>
<evidence type="ECO:0000313" key="5">
    <source>
        <dbReference type="EMBL" id="CAL1137672.1"/>
    </source>
</evidence>
<dbReference type="GO" id="GO:0044773">
    <property type="term" value="P:mitotic DNA damage checkpoint signaling"/>
    <property type="evidence" value="ECO:0007669"/>
    <property type="project" value="TreeGrafter"/>
</dbReference>
<dbReference type="PROSITE" id="PS50878">
    <property type="entry name" value="RT_POL"/>
    <property type="match status" value="1"/>
</dbReference>
<dbReference type="PANTHER" id="PTHR44167">
    <property type="entry name" value="OVARIAN-SPECIFIC SERINE/THREONINE-PROTEIN KINASE LOK-RELATED"/>
    <property type="match status" value="1"/>
</dbReference>
<dbReference type="Proteomes" id="UP001152797">
    <property type="component" value="Unassembled WGS sequence"/>
</dbReference>
<dbReference type="PROSITE" id="PS50011">
    <property type="entry name" value="PROTEIN_KINASE_DOM"/>
    <property type="match status" value="1"/>
</dbReference>
<dbReference type="PROSITE" id="PS00108">
    <property type="entry name" value="PROTEIN_KINASE_ST"/>
    <property type="match status" value="1"/>
</dbReference>
<keyword evidence="6" id="KW-0418">Kinase</keyword>
<dbReference type="EMBL" id="CAMXCT020000879">
    <property type="protein sequence ID" value="CAL1137672.1"/>
    <property type="molecule type" value="Genomic_DNA"/>
</dbReference>
<dbReference type="InterPro" id="IPR008271">
    <property type="entry name" value="Ser/Thr_kinase_AS"/>
</dbReference>
<dbReference type="OrthoDB" id="1421278at2759"/>
<comment type="caution">
    <text evidence="4">The sequence shown here is derived from an EMBL/GenBank/DDBJ whole genome shotgun (WGS) entry which is preliminary data.</text>
</comment>
<dbReference type="EMBL" id="CAMXCT010000879">
    <property type="protein sequence ID" value="CAI3984297.1"/>
    <property type="molecule type" value="Genomic_DNA"/>
</dbReference>
<protein>
    <submittedName>
        <fullName evidence="6">Calcium-dependent protein kinase 1 (PfCDPK1 ) (PfCPK)</fullName>
    </submittedName>
</protein>
<dbReference type="AlphaFoldDB" id="A0A9P1C3Z3"/>
<feature type="region of interest" description="Disordered" evidence="1">
    <location>
        <begin position="271"/>
        <end position="292"/>
    </location>
</feature>
<dbReference type="Pfam" id="PF00078">
    <property type="entry name" value="RVT_1"/>
    <property type="match status" value="1"/>
</dbReference>
<dbReference type="GO" id="GO:0005524">
    <property type="term" value="F:ATP binding"/>
    <property type="evidence" value="ECO:0007669"/>
    <property type="project" value="InterPro"/>
</dbReference>
<evidence type="ECO:0000313" key="6">
    <source>
        <dbReference type="EMBL" id="CAL4771609.1"/>
    </source>
</evidence>
<sequence>MPEPDAKRRVLTWQAQHKDKHLIPSSNTAAWMTPHKSAHKRLKNRATKYAASLLQSILHQTDPDQLDIDWNKQIIWYRDMRVVAFHKSDLLPGPDPANHEAKRSLRSSRLSVTCSLNDSPALVAQCMSLKHSTSSLPLMFGPCNSMQFLQLASWNFRGKSLFQVADVLSDQAIHFDVIALQEAGGLSQGKLTADGFLDADDPAIQLHDELNDYWLVATDQLSSHLGAASSYLPIGTPQIVPALEQLLPSDHKMVTWETALLPPLAHQQCTSRHRRRPGRWQVDPARPHAGLAKDDHSTCDWKRLCLLARHCQYRPHSHKFKDSPELKRLCRPRNGTAEAAQRASISRHIIATRRAERAAWLNNLYTAASSGVSSAIAFLRAQHKATSTWSHLLAHSGSQPAAINKVKDHFQQVFAKTPPNSRAADCTPHLATLQAHMAHTEPQPIHADEAANITMASQIRPILLLEVVQKVYASILMRRLAHHWPPITAQLGAVPGGQPIEALFAAQHMIALATVTDKQPLFLKLDIKGAFDNLRHASVAAFLATLPAPACYESMRLLSLLLEQKIHLSFLHDHWELHTSNGTPQGGSHSAGLFARTLDHAIGQLLRTWEAAGHSPVFPPLWLLLFVDDILLCFRGWVQAIRLLPSFLECLSTLGLEVNYAKSCLVLSPALRSSPPPSPSLELLKRFPWVENTQYLRKPFGYRLEVDAVHHQSLQLIYGACGKLKPVLKRCHWTNPLSTSRLLDQYVGSAFLWLSPALHPYQQFRHKLRVVQTTLLIEALNLYIPAVSDNTARQLLRFRRHIVKRWILHMTPSGSWDQQYTFAGTGPSLVTYADRTIAVTAPPRSCCTTSLANMLKNSIDRAWKSLTPCFLNWQDVPLLRYNVEFLDAQPWDHPKHLLRTQIAWLQVVFIHVSPGLLTAVWLDQAAGFCVWTSAGTSLDLGSVLCGGMDDLCMMVTVQNGSFHHVERVLLAAAGLYGFAEVAGRRPMKVPFSSVVAQGYSVVKELGRGGQGTMYLCTKRSWFRTSKYCIKFYEKADANAGGLDELMDEYVLMSSLDNPHIAKTYEVFQDKSFYYLVNEPYFGGDLTKLGKNAYQTDVRMSENWWRVIFRQCMEGLCYLHGQGVMHCDIKEPNIMISGTDYAVPHVVLIDFGLSTAFTSNREGVCGTPGYIPPETWRLAT</sequence>
<dbReference type="PANTHER" id="PTHR44167:SF30">
    <property type="entry name" value="PHOSPHORYLASE KINASE"/>
    <property type="match status" value="1"/>
</dbReference>